<feature type="active site" description="Proton acceptor" evidence="1">
    <location>
        <position position="30"/>
    </location>
</feature>
<sequence>MAVEIERKFLVADDTWRTGVSGARRIRQAYLCKNGMASVRVRVVDDCSARLTVKAMPHGDGPALSRAEFEYAIPLEEGLAMLDLRIGRVVEKTRHLVPAENGRTWEVDVFSGTHEGLVLAEIELSAPDEEFVQPRWLGREVTDDPAYSNAALAQRD</sequence>
<dbReference type="AlphaFoldDB" id="A0A0B1ZK38"/>
<dbReference type="InterPro" id="IPR033469">
    <property type="entry name" value="CYTH-like_dom_sf"/>
</dbReference>
<proteinExistence type="predicted"/>
<dbReference type="STRING" id="1348853.LK12_20790"/>
<dbReference type="InterPro" id="IPR012042">
    <property type="entry name" value="NeuTTM/CthTTM-like"/>
</dbReference>
<dbReference type="RefSeq" id="WP_039288519.1">
    <property type="nucleotide sequence ID" value="NZ_JTDI01000007.1"/>
</dbReference>
<feature type="domain" description="CYTH" evidence="2">
    <location>
        <begin position="2"/>
        <end position="156"/>
    </location>
</feature>
<reference evidence="3" key="1">
    <citation type="submission" date="2014-10" db="EMBL/GenBank/DDBJ databases">
        <title>Genome sequence of Novosphingobium malaysiense MUSC 273(T).</title>
        <authorList>
            <person name="Lee L.-H."/>
        </authorList>
    </citation>
    <scope>NUCLEOTIDE SEQUENCE [LARGE SCALE GENOMIC DNA]</scope>
    <source>
        <strain evidence="3">MUSC 273</strain>
    </source>
</reference>
<dbReference type="SUPFAM" id="SSF55154">
    <property type="entry name" value="CYTH-like phosphatases"/>
    <property type="match status" value="1"/>
</dbReference>
<dbReference type="EMBL" id="JTDI01000007">
    <property type="protein sequence ID" value="KHK89536.1"/>
    <property type="molecule type" value="Genomic_DNA"/>
</dbReference>
<evidence type="ECO:0000259" key="2">
    <source>
        <dbReference type="PROSITE" id="PS51707"/>
    </source>
</evidence>
<accession>A0A0B1ZK38</accession>
<comment type="caution">
    <text evidence="3">The sequence shown here is derived from an EMBL/GenBank/DDBJ whole genome shotgun (WGS) entry which is preliminary data.</text>
</comment>
<dbReference type="PANTHER" id="PTHR40114:SF1">
    <property type="entry name" value="SLR0698 PROTEIN"/>
    <property type="match status" value="1"/>
</dbReference>
<protein>
    <submittedName>
        <fullName evidence="3">Adenylate cyclase</fullName>
    </submittedName>
</protein>
<dbReference type="InterPro" id="IPR023577">
    <property type="entry name" value="CYTH_domain"/>
</dbReference>
<organism evidence="3 4">
    <name type="scientific">Novosphingobium malaysiense</name>
    <dbReference type="NCBI Taxonomy" id="1348853"/>
    <lineage>
        <taxon>Bacteria</taxon>
        <taxon>Pseudomonadati</taxon>
        <taxon>Pseudomonadota</taxon>
        <taxon>Alphaproteobacteria</taxon>
        <taxon>Sphingomonadales</taxon>
        <taxon>Sphingomonadaceae</taxon>
        <taxon>Novosphingobium</taxon>
    </lineage>
</organism>
<dbReference type="Pfam" id="PF01928">
    <property type="entry name" value="CYTH"/>
    <property type="match status" value="1"/>
</dbReference>
<dbReference type="SMART" id="SM01118">
    <property type="entry name" value="CYTH"/>
    <property type="match status" value="1"/>
</dbReference>
<dbReference type="Gene3D" id="2.40.320.10">
    <property type="entry name" value="Hypothetical Protein Pfu-838710-001"/>
    <property type="match status" value="1"/>
</dbReference>
<dbReference type="PANTHER" id="PTHR40114">
    <property type="entry name" value="SLR0698 PROTEIN"/>
    <property type="match status" value="1"/>
</dbReference>
<keyword evidence="4" id="KW-1185">Reference proteome</keyword>
<dbReference type="PIRSF" id="PIRSF016487">
    <property type="entry name" value="CYTH_UCP016487"/>
    <property type="match status" value="1"/>
</dbReference>
<evidence type="ECO:0000256" key="1">
    <source>
        <dbReference type="PIRSR" id="PIRSR016487-1"/>
    </source>
</evidence>
<dbReference type="OrthoDB" id="9805588at2"/>
<dbReference type="PROSITE" id="PS51707">
    <property type="entry name" value="CYTH"/>
    <property type="match status" value="1"/>
</dbReference>
<evidence type="ECO:0000313" key="3">
    <source>
        <dbReference type="EMBL" id="KHK89536.1"/>
    </source>
</evidence>
<gene>
    <name evidence="3" type="ORF">LK12_20790</name>
</gene>
<name>A0A0B1ZK38_9SPHN</name>
<dbReference type="Proteomes" id="UP000031057">
    <property type="component" value="Unassembled WGS sequence"/>
</dbReference>
<evidence type="ECO:0000313" key="4">
    <source>
        <dbReference type="Proteomes" id="UP000031057"/>
    </source>
</evidence>
<dbReference type="CDD" id="cd07891">
    <property type="entry name" value="CYTH-like_CthTTM-like_1"/>
    <property type="match status" value="1"/>
</dbReference>